<dbReference type="Pfam" id="PF13515">
    <property type="entry name" value="FUSC_2"/>
    <property type="match status" value="1"/>
</dbReference>
<keyword evidence="10" id="KW-1185">Reference proteome</keyword>
<feature type="region of interest" description="Disordered" evidence="5">
    <location>
        <begin position="1"/>
        <end position="39"/>
    </location>
</feature>
<dbReference type="Pfam" id="PF10334">
    <property type="entry name" value="BRE4"/>
    <property type="match status" value="1"/>
</dbReference>
<dbReference type="AlphaFoldDB" id="A0A0L0HQE2"/>
<dbReference type="GO" id="GO:0016020">
    <property type="term" value="C:membrane"/>
    <property type="evidence" value="ECO:0007669"/>
    <property type="project" value="UniProtKB-SubCell"/>
</dbReference>
<dbReference type="PANTHER" id="PTHR47804">
    <property type="entry name" value="60S RIBOSOMAL PROTEIN L19"/>
    <property type="match status" value="1"/>
</dbReference>
<evidence type="ECO:0000313" key="10">
    <source>
        <dbReference type="Proteomes" id="UP000053201"/>
    </source>
</evidence>
<feature type="compositionally biased region" description="Basic and acidic residues" evidence="5">
    <location>
        <begin position="18"/>
        <end position="32"/>
    </location>
</feature>
<dbReference type="OrthoDB" id="68611at2759"/>
<protein>
    <submittedName>
        <fullName evidence="9">Uncharacterized protein</fullName>
    </submittedName>
</protein>
<gene>
    <name evidence="9" type="ORF">SPPG_01076</name>
</gene>
<dbReference type="RefSeq" id="XP_016611640.1">
    <property type="nucleotide sequence ID" value="XM_016749397.1"/>
</dbReference>
<feature type="transmembrane region" description="Helical" evidence="6">
    <location>
        <begin position="611"/>
        <end position="627"/>
    </location>
</feature>
<feature type="transmembrane region" description="Helical" evidence="6">
    <location>
        <begin position="582"/>
        <end position="599"/>
    </location>
</feature>
<dbReference type="GeneID" id="27684765"/>
<feature type="transmembrane region" description="Helical" evidence="6">
    <location>
        <begin position="634"/>
        <end position="653"/>
    </location>
</feature>
<evidence type="ECO:0000256" key="2">
    <source>
        <dbReference type="ARBA" id="ARBA00022692"/>
    </source>
</evidence>
<organism evidence="9 10">
    <name type="scientific">Spizellomyces punctatus (strain DAOM BR117)</name>
    <dbReference type="NCBI Taxonomy" id="645134"/>
    <lineage>
        <taxon>Eukaryota</taxon>
        <taxon>Fungi</taxon>
        <taxon>Fungi incertae sedis</taxon>
        <taxon>Chytridiomycota</taxon>
        <taxon>Chytridiomycota incertae sedis</taxon>
        <taxon>Chytridiomycetes</taxon>
        <taxon>Spizellomycetales</taxon>
        <taxon>Spizellomycetaceae</taxon>
        <taxon>Spizellomyces</taxon>
    </lineage>
</organism>
<dbReference type="InterPro" id="IPR023244">
    <property type="entry name" value="Brefeldin_A-sensitivity_4"/>
</dbReference>
<proteinExistence type="predicted"/>
<dbReference type="Proteomes" id="UP000053201">
    <property type="component" value="Unassembled WGS sequence"/>
</dbReference>
<feature type="transmembrane region" description="Helical" evidence="6">
    <location>
        <begin position="159"/>
        <end position="176"/>
    </location>
</feature>
<dbReference type="PANTHER" id="PTHR47804:SF1">
    <property type="entry name" value="DUF2421 DOMAIN-CONTAINING PROTEIN"/>
    <property type="match status" value="1"/>
</dbReference>
<dbReference type="OMA" id="FPANMYV"/>
<name>A0A0L0HQE2_SPIPD</name>
<dbReference type="InterPro" id="IPR049453">
    <property type="entry name" value="Memb_transporter_dom"/>
</dbReference>
<dbReference type="eggNOG" id="KOG4711">
    <property type="taxonomic scope" value="Eukaryota"/>
</dbReference>
<keyword evidence="4 6" id="KW-0472">Membrane</keyword>
<reference evidence="9 10" key="1">
    <citation type="submission" date="2009-08" db="EMBL/GenBank/DDBJ databases">
        <title>The Genome Sequence of Spizellomyces punctatus strain DAOM BR117.</title>
        <authorList>
            <consortium name="The Broad Institute Genome Sequencing Platform"/>
            <person name="Russ C."/>
            <person name="Cuomo C."/>
            <person name="Shea T."/>
            <person name="Young S.K."/>
            <person name="Zeng Q."/>
            <person name="Koehrsen M."/>
            <person name="Haas B."/>
            <person name="Borodovsky M."/>
            <person name="Guigo R."/>
            <person name="Alvarado L."/>
            <person name="Berlin A."/>
            <person name="Bochicchio J."/>
            <person name="Borenstein D."/>
            <person name="Chapman S."/>
            <person name="Chen Z."/>
            <person name="Engels R."/>
            <person name="Freedman E."/>
            <person name="Gellesch M."/>
            <person name="Goldberg J."/>
            <person name="Griggs A."/>
            <person name="Gujja S."/>
            <person name="Heiman D."/>
            <person name="Hepburn T."/>
            <person name="Howarth C."/>
            <person name="Jen D."/>
            <person name="Larson L."/>
            <person name="Lewis B."/>
            <person name="Mehta T."/>
            <person name="Park D."/>
            <person name="Pearson M."/>
            <person name="Roberts A."/>
            <person name="Saif S."/>
            <person name="Shenoy N."/>
            <person name="Sisk P."/>
            <person name="Stolte C."/>
            <person name="Sykes S."/>
            <person name="Thomson T."/>
            <person name="Walk T."/>
            <person name="White J."/>
            <person name="Yandava C."/>
            <person name="Burger G."/>
            <person name="Gray M.W."/>
            <person name="Holland P.W.H."/>
            <person name="King N."/>
            <person name="Lang F.B.F."/>
            <person name="Roger A.J."/>
            <person name="Ruiz-Trillo I."/>
            <person name="Lander E."/>
            <person name="Nusbaum C."/>
        </authorList>
    </citation>
    <scope>NUCLEOTIDE SEQUENCE [LARGE SCALE GENOMIC DNA]</scope>
    <source>
        <strain evidence="9 10">DAOM BR117</strain>
    </source>
</reference>
<evidence type="ECO:0000256" key="4">
    <source>
        <dbReference type="ARBA" id="ARBA00023136"/>
    </source>
</evidence>
<feature type="transmembrane region" description="Helical" evidence="6">
    <location>
        <begin position="219"/>
        <end position="241"/>
    </location>
</feature>
<feature type="transmembrane region" description="Helical" evidence="6">
    <location>
        <begin position="124"/>
        <end position="147"/>
    </location>
</feature>
<feature type="compositionally biased region" description="Polar residues" evidence="5">
    <location>
        <begin position="1"/>
        <end position="12"/>
    </location>
</feature>
<evidence type="ECO:0000259" key="7">
    <source>
        <dbReference type="Pfam" id="PF10334"/>
    </source>
</evidence>
<dbReference type="STRING" id="645134.A0A0L0HQE2"/>
<dbReference type="InterPro" id="IPR052430">
    <property type="entry name" value="IVT-Associated"/>
</dbReference>
<feature type="domain" description="Integral membrane bound transporter" evidence="8">
    <location>
        <begin position="605"/>
        <end position="735"/>
    </location>
</feature>
<evidence type="ECO:0000259" key="8">
    <source>
        <dbReference type="Pfam" id="PF13515"/>
    </source>
</evidence>
<evidence type="ECO:0000256" key="6">
    <source>
        <dbReference type="SAM" id="Phobius"/>
    </source>
</evidence>
<feature type="domain" description="DUF2421" evidence="7">
    <location>
        <begin position="741"/>
        <end position="890"/>
    </location>
</feature>
<keyword evidence="3 6" id="KW-1133">Transmembrane helix</keyword>
<sequence>MAALQLGSNAGNGQYREPQVESRHNEDSDDPRTPLLPQYRDHSGRFKEGLSNLARSYGLVGSAVRAGSQLFTKSTIKASITYSVATLATFSQYSNEHLQGASYLFATAVLYFHPARSVGAMVEALLCCIVGLTAGFLIAWGCLHLALYYEEEEKNAMEAHIFALTTLSLVTFILAFIRAKFGVSRPAIGTGCTITHLLTFIVITQMASEKSLLLLSEKIMRVSFALLAGTCVSFLGCCLLWPKTAASVLRRDISSSLSNLSCFFDVLSNTFSLTSPQMTALQFPSDLSKQASSVDLETIESQHERLEMLVEEHQAMLLRMDTLRYEVSFEPTTSMYLHRAKYQAIFESAERLSQHLGGLQSSIVRVDTIITQDADNMALLEFMETMGDSLRQVIVVCKQSLSLIGTLFAAPAQNGQDADIILPALRDLAARLASALDTFDATQRRVLLEIYKHVHEDVFLVFFFVFELLEIGKELIRLVNAVGELKREVLERRRLGKVAWFWRAIHRSDAHDHVPVSQHARARFGRTMTGLQSAPQPRDHGLPRSVSLPATARLQLDSPRTVNCSVRIWTFFSSLKKFEVRFAIKTAVTVALLALPAFLDSTQELFYEYRMHWALSTFVVVMTPSVGGTNAAGLWRILGTIGGALTALVAGILCADNRVALFFVCAVVALPCMFVFLHTKYPKIGQIYLLTFSIIILNDYAGKVDPVTGKDYSIYEIAFRRGFAVVVGCVVGLFVSWYIWPFTARKALRVGLSNTLFDMGLLYSKLVGFFDTVDEPTSHDLLEFLEDELALRMSLAELRVLLGQTVHEPRLRGQFPRSVYAKMIDASAQILDKFVSMRIGVTKRRFAHIRSDFIAPVEPKRRKMIGSMLLYFYILSGALILRYPLPPQLPNARDSRDRLIEAIRALPVIQPRHVGSQEDPIYIYYYMYVLGMDDVIAELEVLGQCCTELFGVMALGDMGDEWRNKWGDRD</sequence>
<feature type="transmembrane region" description="Helical" evidence="6">
    <location>
        <begin position="868"/>
        <end position="885"/>
    </location>
</feature>
<feature type="transmembrane region" description="Helical" evidence="6">
    <location>
        <begin position="722"/>
        <end position="740"/>
    </location>
</feature>
<keyword evidence="2 6" id="KW-0812">Transmembrane</keyword>
<evidence type="ECO:0000313" key="9">
    <source>
        <dbReference type="EMBL" id="KND03601.1"/>
    </source>
</evidence>
<comment type="subcellular location">
    <subcellularLocation>
        <location evidence="1">Membrane</location>
        <topology evidence="1">Multi-pass membrane protein</topology>
    </subcellularLocation>
</comment>
<dbReference type="PRINTS" id="PR02047">
    <property type="entry name" value="BREFELDNASP4"/>
</dbReference>
<dbReference type="EMBL" id="KQ257451">
    <property type="protein sequence ID" value="KND03601.1"/>
    <property type="molecule type" value="Genomic_DNA"/>
</dbReference>
<accession>A0A0L0HQE2</accession>
<dbReference type="VEuPathDB" id="FungiDB:SPPG_01076"/>
<feature type="transmembrane region" description="Helical" evidence="6">
    <location>
        <begin position="659"/>
        <end position="677"/>
    </location>
</feature>
<evidence type="ECO:0000256" key="5">
    <source>
        <dbReference type="SAM" id="MobiDB-lite"/>
    </source>
</evidence>
<dbReference type="InterPro" id="IPR018820">
    <property type="entry name" value="BRE4-related_DUF2421"/>
</dbReference>
<feature type="transmembrane region" description="Helical" evidence="6">
    <location>
        <begin position="684"/>
        <end position="702"/>
    </location>
</feature>
<dbReference type="InParanoid" id="A0A0L0HQE2"/>
<evidence type="ECO:0000256" key="3">
    <source>
        <dbReference type="ARBA" id="ARBA00022989"/>
    </source>
</evidence>
<evidence type="ECO:0000256" key="1">
    <source>
        <dbReference type="ARBA" id="ARBA00004141"/>
    </source>
</evidence>
<feature type="transmembrane region" description="Helical" evidence="6">
    <location>
        <begin position="188"/>
        <end position="207"/>
    </location>
</feature>